<keyword evidence="2" id="KW-0808">Transferase</keyword>
<accession>A0A5D6V5V3</accession>
<sequence>MSGLSVLLPIYNRDVTRLVEMLAQQARQWPGPVEILCFDDGSEDAVRALNRPMVAWAGVVYHELPANIGRSAIRNRLAAAAQHPWLLLLDNNISLPDDQFLARYATALATAPVLVGGTTYAAEAPTGPQLLRWHYGRLREARAAKSRQRQPYAQFNLKNVLMRADVFRGIGLDEHLTRYGHEDTKLGWALQEQQVHVHHLDNPVLHDALEPAAEFLRKSRQAVLNLAQLYRAEGLGTDTKLLRSALRLRKMGLDQAFCRGFALVQRRVRRQLLQGVPGSLRQFDALKLYWLLLALGRTRKVVS</sequence>
<dbReference type="CDD" id="cd00761">
    <property type="entry name" value="Glyco_tranf_GTA_type"/>
    <property type="match status" value="1"/>
</dbReference>
<dbReference type="PANTHER" id="PTHR43179">
    <property type="entry name" value="RHAMNOSYLTRANSFERASE WBBL"/>
    <property type="match status" value="1"/>
</dbReference>
<feature type="domain" description="Glycosyltransferase 2-like" evidence="1">
    <location>
        <begin position="5"/>
        <end position="144"/>
    </location>
</feature>
<evidence type="ECO:0000259" key="1">
    <source>
        <dbReference type="Pfam" id="PF00535"/>
    </source>
</evidence>
<protein>
    <submittedName>
        <fullName evidence="2">Glycosyltransferase family 2 protein</fullName>
    </submittedName>
</protein>
<dbReference type="PANTHER" id="PTHR43179:SF7">
    <property type="entry name" value="RHAMNOSYLTRANSFERASE WBBL"/>
    <property type="match status" value="1"/>
</dbReference>
<proteinExistence type="predicted"/>
<evidence type="ECO:0000313" key="3">
    <source>
        <dbReference type="Proteomes" id="UP000322791"/>
    </source>
</evidence>
<organism evidence="2 3">
    <name type="scientific">Hymenobacter lutimineralis</name>
    <dbReference type="NCBI Taxonomy" id="2606448"/>
    <lineage>
        <taxon>Bacteria</taxon>
        <taxon>Pseudomonadati</taxon>
        <taxon>Bacteroidota</taxon>
        <taxon>Cytophagia</taxon>
        <taxon>Cytophagales</taxon>
        <taxon>Hymenobacteraceae</taxon>
        <taxon>Hymenobacter</taxon>
    </lineage>
</organism>
<dbReference type="GO" id="GO:0016740">
    <property type="term" value="F:transferase activity"/>
    <property type="evidence" value="ECO:0007669"/>
    <property type="project" value="UniProtKB-KW"/>
</dbReference>
<dbReference type="Gene3D" id="3.90.550.10">
    <property type="entry name" value="Spore Coat Polysaccharide Biosynthesis Protein SpsA, Chain A"/>
    <property type="match status" value="1"/>
</dbReference>
<reference evidence="2 3" key="1">
    <citation type="submission" date="2019-08" db="EMBL/GenBank/DDBJ databases">
        <authorList>
            <person name="Seo M.-J."/>
        </authorList>
    </citation>
    <scope>NUCLEOTIDE SEQUENCE [LARGE SCALE GENOMIC DNA]</scope>
    <source>
        <strain evidence="2 3">KIGAM108</strain>
    </source>
</reference>
<dbReference type="InterPro" id="IPR001173">
    <property type="entry name" value="Glyco_trans_2-like"/>
</dbReference>
<dbReference type="SUPFAM" id="SSF53448">
    <property type="entry name" value="Nucleotide-diphospho-sugar transferases"/>
    <property type="match status" value="1"/>
</dbReference>
<dbReference type="InterPro" id="IPR029044">
    <property type="entry name" value="Nucleotide-diphossugar_trans"/>
</dbReference>
<keyword evidence="3" id="KW-1185">Reference proteome</keyword>
<dbReference type="EMBL" id="VTHL01000007">
    <property type="protein sequence ID" value="TYZ10522.1"/>
    <property type="molecule type" value="Genomic_DNA"/>
</dbReference>
<comment type="caution">
    <text evidence="2">The sequence shown here is derived from an EMBL/GenBank/DDBJ whole genome shotgun (WGS) entry which is preliminary data.</text>
</comment>
<name>A0A5D6V5V3_9BACT</name>
<gene>
    <name evidence="2" type="ORF">FY528_08620</name>
</gene>
<dbReference type="AlphaFoldDB" id="A0A5D6V5V3"/>
<dbReference type="Pfam" id="PF00535">
    <property type="entry name" value="Glycos_transf_2"/>
    <property type="match status" value="1"/>
</dbReference>
<dbReference type="RefSeq" id="WP_149070596.1">
    <property type="nucleotide sequence ID" value="NZ_VTHL01000007.1"/>
</dbReference>
<evidence type="ECO:0000313" key="2">
    <source>
        <dbReference type="EMBL" id="TYZ10522.1"/>
    </source>
</evidence>
<dbReference type="Proteomes" id="UP000322791">
    <property type="component" value="Unassembled WGS sequence"/>
</dbReference>